<dbReference type="PANTHER" id="PTHR10000:SF8">
    <property type="entry name" value="HAD SUPERFAMILY HYDROLASE-LIKE, TYPE 3"/>
    <property type="match status" value="1"/>
</dbReference>
<dbReference type="Pfam" id="PF08282">
    <property type="entry name" value="Hydrolase_3"/>
    <property type="match status" value="1"/>
</dbReference>
<dbReference type="EMBL" id="CP007142">
    <property type="protein sequence ID" value="AJQ93645.1"/>
    <property type="molecule type" value="Genomic_DNA"/>
</dbReference>
<dbReference type="Gene3D" id="3.40.50.1000">
    <property type="entry name" value="HAD superfamily/HAD-like"/>
    <property type="match status" value="1"/>
</dbReference>
<dbReference type="HOGENOM" id="CLU_044146_1_4_6"/>
<sequence length="272" mass="30365">MELIVFDLDGTLLNGQQQISAFTLETLALLGERNIAYTVATGRTLHAAVPCFAGHRFPLPQIYKNGVVIWNPQTQSFSHKNCLTRVEVTEVLEAFAESSLTPFVMTIDDQHQQAVYHGELQSSFDHAFYAELKDRTSRHVFPMEALPEDGITNISTSGQGELTGKVISRLKNMAHLTAYYGEDMYTPGHFWMDVHHCNASKGGAIQLLKQEHGFERVICFGDGENDVSMFEVADEAYAPANAEDNIKAMATEVIGHHDEDGIAKFLRKRFNL</sequence>
<dbReference type="InterPro" id="IPR023214">
    <property type="entry name" value="HAD_sf"/>
</dbReference>
<dbReference type="GO" id="GO:0000287">
    <property type="term" value="F:magnesium ion binding"/>
    <property type="evidence" value="ECO:0007669"/>
    <property type="project" value="TreeGrafter"/>
</dbReference>
<name>A0A0C5V2A8_9GAMM</name>
<dbReference type="STRING" id="1445510.YC6258_01597"/>
<evidence type="ECO:0000313" key="1">
    <source>
        <dbReference type="EMBL" id="AJQ93645.1"/>
    </source>
</evidence>
<dbReference type="OrthoDB" id="5498330at2"/>
<dbReference type="Gene3D" id="3.30.1240.10">
    <property type="match status" value="1"/>
</dbReference>
<keyword evidence="1" id="KW-0378">Hydrolase</keyword>
<reference evidence="1 2" key="1">
    <citation type="submission" date="2014-01" db="EMBL/GenBank/DDBJ databases">
        <title>Full genme sequencing of cellulolytic bacterium Gynuella sunshinyii YC6258T gen. nov., sp. nov.</title>
        <authorList>
            <person name="Khan H."/>
            <person name="Chung E.J."/>
            <person name="Chung Y.R."/>
        </authorList>
    </citation>
    <scope>NUCLEOTIDE SEQUENCE [LARGE SCALE GENOMIC DNA]</scope>
    <source>
        <strain evidence="1 2">YC6258</strain>
    </source>
</reference>
<dbReference type="GO" id="GO:0016791">
    <property type="term" value="F:phosphatase activity"/>
    <property type="evidence" value="ECO:0007669"/>
    <property type="project" value="TreeGrafter"/>
</dbReference>
<keyword evidence="2" id="KW-1185">Reference proteome</keyword>
<dbReference type="PANTHER" id="PTHR10000">
    <property type="entry name" value="PHOSPHOSERINE PHOSPHATASE"/>
    <property type="match status" value="1"/>
</dbReference>
<gene>
    <name evidence="1" type="ORF">YC6258_01597</name>
</gene>
<dbReference type="AlphaFoldDB" id="A0A0C5V2A8"/>
<protein>
    <submittedName>
        <fullName evidence="1">Putative hydrolase of the HAD superfamily</fullName>
    </submittedName>
</protein>
<proteinExistence type="predicted"/>
<dbReference type="Proteomes" id="UP000032266">
    <property type="component" value="Chromosome"/>
</dbReference>
<organism evidence="1 2">
    <name type="scientific">Gynuella sunshinyii YC6258</name>
    <dbReference type="NCBI Taxonomy" id="1445510"/>
    <lineage>
        <taxon>Bacteria</taxon>
        <taxon>Pseudomonadati</taxon>
        <taxon>Pseudomonadota</taxon>
        <taxon>Gammaproteobacteria</taxon>
        <taxon>Oceanospirillales</taxon>
        <taxon>Saccharospirillaceae</taxon>
        <taxon>Gynuella</taxon>
    </lineage>
</organism>
<dbReference type="RefSeq" id="WP_044616377.1">
    <property type="nucleotide sequence ID" value="NZ_CP007142.1"/>
</dbReference>
<dbReference type="InterPro" id="IPR006379">
    <property type="entry name" value="HAD-SF_hydro_IIB"/>
</dbReference>
<dbReference type="NCBIfam" id="TIGR01484">
    <property type="entry name" value="HAD-SF-IIB"/>
    <property type="match status" value="1"/>
</dbReference>
<dbReference type="InterPro" id="IPR036412">
    <property type="entry name" value="HAD-like_sf"/>
</dbReference>
<dbReference type="KEGG" id="gsn:YC6258_01597"/>
<dbReference type="PROSITE" id="PS01228">
    <property type="entry name" value="COF_1"/>
    <property type="match status" value="1"/>
</dbReference>
<dbReference type="GO" id="GO:0005829">
    <property type="term" value="C:cytosol"/>
    <property type="evidence" value="ECO:0007669"/>
    <property type="project" value="TreeGrafter"/>
</dbReference>
<dbReference type="SUPFAM" id="SSF56784">
    <property type="entry name" value="HAD-like"/>
    <property type="match status" value="1"/>
</dbReference>
<evidence type="ECO:0000313" key="2">
    <source>
        <dbReference type="Proteomes" id="UP000032266"/>
    </source>
</evidence>
<accession>A0A0C5V2A8</accession>